<reference evidence="2 3" key="1">
    <citation type="submission" date="2019-09" db="EMBL/GenBank/DDBJ databases">
        <title>Serinicoccus pratensis sp. nov., isolated from meadow soil.</title>
        <authorList>
            <person name="Zhang W."/>
        </authorList>
    </citation>
    <scope>NUCLEOTIDE SEQUENCE [LARGE SCALE GENOMIC DNA]</scope>
    <source>
        <strain evidence="2 3">W204</strain>
    </source>
</reference>
<dbReference type="PANTHER" id="PTHR23131:SF0">
    <property type="entry name" value="ENDORIBONUCLEASE LACTB2"/>
    <property type="match status" value="1"/>
</dbReference>
<dbReference type="InterPro" id="IPR041516">
    <property type="entry name" value="LACTB2_WH"/>
</dbReference>
<organism evidence="2 3">
    <name type="scientific">Ornithinimicrobium pratense</name>
    <dbReference type="NCBI Taxonomy" id="2593973"/>
    <lineage>
        <taxon>Bacteria</taxon>
        <taxon>Bacillati</taxon>
        <taxon>Actinomycetota</taxon>
        <taxon>Actinomycetes</taxon>
        <taxon>Micrococcales</taxon>
        <taxon>Ornithinimicrobiaceae</taxon>
        <taxon>Ornithinimicrobium</taxon>
    </lineage>
</organism>
<dbReference type="RefSeq" id="WP_158059985.1">
    <property type="nucleotide sequence ID" value="NZ_CP044427.1"/>
</dbReference>
<dbReference type="AlphaFoldDB" id="A0A5J6V1S7"/>
<name>A0A5J6V1S7_9MICO</name>
<dbReference type="Gene3D" id="3.60.15.10">
    <property type="entry name" value="Ribonuclease Z/Hydroxyacylglutathione hydrolase-like"/>
    <property type="match status" value="1"/>
</dbReference>
<sequence length="286" mass="30474">MRPVGPADPSWRGGPWGDRTHAVLCPNPSPMTLEGTNTWVLAEPGSEAVVVVDPGPLHEEHLQSVLRHVRDRGARVTLTLLTHGHADHAESADRWAELTAAPVRAVGRGHDDLTEGELLRVGGLELLVVPTPGHTADSVSFLLPAEQVLLTGDTVLGRGTTVVAYPDGDLTSYLESLQRLRDLTGSGAAASIAPGHGPVVPDAAGTVEHYWEHRHQRLDQVRDAVRALHAPGGADAFPHASRDLADLVVERVYADVPRAVWPAARLSVLAQLDYLGHLDHPAPDAG</sequence>
<dbReference type="Gene3D" id="1.10.10.10">
    <property type="entry name" value="Winged helix-like DNA-binding domain superfamily/Winged helix DNA-binding domain"/>
    <property type="match status" value="1"/>
</dbReference>
<dbReference type="InterPro" id="IPR050662">
    <property type="entry name" value="Sec-metab_biosynth-thioest"/>
</dbReference>
<dbReference type="Proteomes" id="UP000326546">
    <property type="component" value="Chromosome"/>
</dbReference>
<evidence type="ECO:0000313" key="2">
    <source>
        <dbReference type="EMBL" id="QFG67588.1"/>
    </source>
</evidence>
<protein>
    <submittedName>
        <fullName evidence="2">MBL fold metallo-hydrolase</fullName>
    </submittedName>
</protein>
<evidence type="ECO:0000259" key="1">
    <source>
        <dbReference type="SMART" id="SM00849"/>
    </source>
</evidence>
<dbReference type="Pfam" id="PF00753">
    <property type="entry name" value="Lactamase_B"/>
    <property type="match status" value="1"/>
</dbReference>
<accession>A0A5J6V1S7</accession>
<keyword evidence="2" id="KW-0378">Hydrolase</keyword>
<evidence type="ECO:0000313" key="3">
    <source>
        <dbReference type="Proteomes" id="UP000326546"/>
    </source>
</evidence>
<dbReference type="InterPro" id="IPR036866">
    <property type="entry name" value="RibonucZ/Hydroxyglut_hydro"/>
</dbReference>
<dbReference type="GO" id="GO:0016787">
    <property type="term" value="F:hydrolase activity"/>
    <property type="evidence" value="ECO:0007669"/>
    <property type="project" value="UniProtKB-KW"/>
</dbReference>
<dbReference type="KEGG" id="serw:FY030_01560"/>
<proteinExistence type="predicted"/>
<dbReference type="SUPFAM" id="SSF56281">
    <property type="entry name" value="Metallo-hydrolase/oxidoreductase"/>
    <property type="match status" value="1"/>
</dbReference>
<gene>
    <name evidence="2" type="ORF">FY030_01560</name>
</gene>
<dbReference type="PANTHER" id="PTHR23131">
    <property type="entry name" value="ENDORIBONUCLEASE LACTB2"/>
    <property type="match status" value="1"/>
</dbReference>
<feature type="domain" description="Metallo-beta-lactamase" evidence="1">
    <location>
        <begin position="35"/>
        <end position="196"/>
    </location>
</feature>
<dbReference type="CDD" id="cd16278">
    <property type="entry name" value="metallo-hydrolase-like_MBL-fold"/>
    <property type="match status" value="1"/>
</dbReference>
<dbReference type="EMBL" id="CP044427">
    <property type="protein sequence ID" value="QFG67588.1"/>
    <property type="molecule type" value="Genomic_DNA"/>
</dbReference>
<dbReference type="OrthoDB" id="9788263at2"/>
<dbReference type="InterPro" id="IPR036388">
    <property type="entry name" value="WH-like_DNA-bd_sf"/>
</dbReference>
<dbReference type="InterPro" id="IPR001279">
    <property type="entry name" value="Metallo-B-lactamas"/>
</dbReference>
<dbReference type="Pfam" id="PF17778">
    <property type="entry name" value="WHD_BLACT"/>
    <property type="match status" value="1"/>
</dbReference>
<dbReference type="SMART" id="SM00849">
    <property type="entry name" value="Lactamase_B"/>
    <property type="match status" value="1"/>
</dbReference>
<keyword evidence="3" id="KW-1185">Reference proteome</keyword>